<feature type="region of interest" description="Disordered" evidence="1">
    <location>
        <begin position="98"/>
        <end position="141"/>
    </location>
</feature>
<sequence>MDAVRKDVRRLVNKELEAANKRFPQFASPHEGQNFVREELEEAERAIVPLKLYIETRMWNMVKANQTVPKDDFKAIREAAVNLAVEAIQVAAMAKKFEHGQRNNWPGAREDSHGEEKNRAGSGNSDNHHEPTGGGSGKDRL</sequence>
<dbReference type="EMBL" id="JAGZYH010000001">
    <property type="protein sequence ID" value="MBS6620693.1"/>
    <property type="molecule type" value="Genomic_DNA"/>
</dbReference>
<accession>A0A9E1DP27</accession>
<gene>
    <name evidence="2" type="ORF">KH315_00745</name>
</gene>
<feature type="compositionally biased region" description="Basic and acidic residues" evidence="1">
    <location>
        <begin position="108"/>
        <end position="119"/>
    </location>
</feature>
<proteinExistence type="predicted"/>
<evidence type="ECO:0000256" key="1">
    <source>
        <dbReference type="SAM" id="MobiDB-lite"/>
    </source>
</evidence>
<reference evidence="2" key="1">
    <citation type="submission" date="2021-02" db="EMBL/GenBank/DDBJ databases">
        <title>Infant gut strain persistence is associated with maternal origin, phylogeny, and functional potential including surface adhesion and iron acquisition.</title>
        <authorList>
            <person name="Lou Y.C."/>
        </authorList>
    </citation>
    <scope>NUCLEOTIDE SEQUENCE</scope>
    <source>
        <strain evidence="2">L2_039_000G1_dasL2_039_000G1_maxbin2.maxbin.077</strain>
    </source>
</reference>
<name>A0A9E1DP27_9FIRM</name>
<dbReference type="AlphaFoldDB" id="A0A9E1DP27"/>
<dbReference type="Proteomes" id="UP000811365">
    <property type="component" value="Unassembled WGS sequence"/>
</dbReference>
<evidence type="ECO:0000313" key="2">
    <source>
        <dbReference type="EMBL" id="MBS6620693.1"/>
    </source>
</evidence>
<protein>
    <submittedName>
        <fullName evidence="2">Uncharacterized protein</fullName>
    </submittedName>
</protein>
<feature type="compositionally biased region" description="Basic and acidic residues" evidence="1">
    <location>
        <begin position="126"/>
        <end position="141"/>
    </location>
</feature>
<comment type="caution">
    <text evidence="2">The sequence shown here is derived from an EMBL/GenBank/DDBJ whole genome shotgun (WGS) entry which is preliminary data.</text>
</comment>
<evidence type="ECO:0000313" key="3">
    <source>
        <dbReference type="Proteomes" id="UP000811365"/>
    </source>
</evidence>
<organism evidence="2 3">
    <name type="scientific">Faecalibacterium prausnitzii</name>
    <dbReference type="NCBI Taxonomy" id="853"/>
    <lineage>
        <taxon>Bacteria</taxon>
        <taxon>Bacillati</taxon>
        <taxon>Bacillota</taxon>
        <taxon>Clostridia</taxon>
        <taxon>Eubacteriales</taxon>
        <taxon>Oscillospiraceae</taxon>
        <taxon>Faecalibacterium</taxon>
    </lineage>
</organism>